<accession>A0A938XVD8</accession>
<reference evidence="1" key="1">
    <citation type="submission" date="2021-01" db="EMBL/GenBank/DDBJ databases">
        <title>Genomic Encyclopedia of Type Strains, Phase IV (KMG-IV): sequencing the most valuable type-strain genomes for metagenomic binning, comparative biology and taxonomic classification.</title>
        <authorList>
            <person name="Goeker M."/>
        </authorList>
    </citation>
    <scope>NUCLEOTIDE SEQUENCE</scope>
    <source>
        <strain evidence="1">DSM 25523</strain>
    </source>
</reference>
<dbReference type="EMBL" id="JAFBEB010000010">
    <property type="protein sequence ID" value="MBM7591173.1"/>
    <property type="molecule type" value="Genomic_DNA"/>
</dbReference>
<evidence type="ECO:0000313" key="2">
    <source>
        <dbReference type="Proteomes" id="UP000717624"/>
    </source>
</evidence>
<dbReference type="Proteomes" id="UP000717624">
    <property type="component" value="Unassembled WGS sequence"/>
</dbReference>
<dbReference type="AlphaFoldDB" id="A0A938XVD8"/>
<organism evidence="1 2">
    <name type="scientific">Brevibacillus fulvus</name>
    <dbReference type="NCBI Taxonomy" id="1125967"/>
    <lineage>
        <taxon>Bacteria</taxon>
        <taxon>Bacillati</taxon>
        <taxon>Bacillota</taxon>
        <taxon>Bacilli</taxon>
        <taxon>Bacillales</taxon>
        <taxon>Paenibacillaceae</taxon>
        <taxon>Brevibacillus</taxon>
    </lineage>
</organism>
<comment type="caution">
    <text evidence="1">The sequence shown here is derived from an EMBL/GenBank/DDBJ whole genome shotgun (WGS) entry which is preliminary data.</text>
</comment>
<sequence>MASNYLAELEAIQRWVKATAGLNSMRLQTAPPKVARPVILWEAPSRSRDRNITRWLYVNQVTQYGKLYANDLGQLLDFQDKLFSDLEERVGVLPVFDQAGQQTGKLEAVQLTFREAEGLDVPIEVQYQVTYSRTKPVVPPAPTAVYTKVTYQEGGSADG</sequence>
<proteinExistence type="predicted"/>
<protein>
    <submittedName>
        <fullName evidence="1">Uncharacterized protein</fullName>
    </submittedName>
</protein>
<name>A0A938XVD8_9BACL</name>
<evidence type="ECO:0000313" key="1">
    <source>
        <dbReference type="EMBL" id="MBM7591173.1"/>
    </source>
</evidence>
<keyword evidence="2" id="KW-1185">Reference proteome</keyword>
<gene>
    <name evidence="1" type="ORF">JOD01_002800</name>
</gene>
<dbReference type="RefSeq" id="WP_204518909.1">
    <property type="nucleotide sequence ID" value="NZ_BAABIN010000012.1"/>
</dbReference>